<dbReference type="SUPFAM" id="SSF55874">
    <property type="entry name" value="ATPase domain of HSP90 chaperone/DNA topoisomerase II/histidine kinase"/>
    <property type="match status" value="1"/>
</dbReference>
<evidence type="ECO:0000313" key="6">
    <source>
        <dbReference type="Proteomes" id="UP000645390"/>
    </source>
</evidence>
<evidence type="ECO:0000313" key="5">
    <source>
        <dbReference type="EMBL" id="GGI26316.1"/>
    </source>
</evidence>
<organism evidence="5 6">
    <name type="scientific">Pedobacter mendelii</name>
    <dbReference type="NCBI Taxonomy" id="1908240"/>
    <lineage>
        <taxon>Bacteria</taxon>
        <taxon>Pseudomonadati</taxon>
        <taxon>Bacteroidota</taxon>
        <taxon>Sphingobacteriia</taxon>
        <taxon>Sphingobacteriales</taxon>
        <taxon>Sphingobacteriaceae</taxon>
        <taxon>Pedobacter</taxon>
    </lineage>
</organism>
<dbReference type="InterPro" id="IPR004358">
    <property type="entry name" value="Sig_transdc_His_kin-like_C"/>
</dbReference>
<dbReference type="NCBIfam" id="TIGR00229">
    <property type="entry name" value="sensory_box"/>
    <property type="match status" value="1"/>
</dbReference>
<dbReference type="CDD" id="cd00075">
    <property type="entry name" value="HATPase"/>
    <property type="match status" value="1"/>
</dbReference>
<dbReference type="SUPFAM" id="SSF47384">
    <property type="entry name" value="Homodimeric domain of signal transducing histidine kinase"/>
    <property type="match status" value="1"/>
</dbReference>
<dbReference type="InterPro" id="IPR000014">
    <property type="entry name" value="PAS"/>
</dbReference>
<dbReference type="EC" id="2.7.13.3" evidence="2"/>
<dbReference type="PANTHER" id="PTHR43547">
    <property type="entry name" value="TWO-COMPONENT HISTIDINE KINASE"/>
    <property type="match status" value="1"/>
</dbReference>
<proteinExistence type="predicted"/>
<dbReference type="Gene3D" id="3.30.565.10">
    <property type="entry name" value="Histidine kinase-like ATPase, C-terminal domain"/>
    <property type="match status" value="1"/>
</dbReference>
<dbReference type="InterPro" id="IPR036097">
    <property type="entry name" value="HisK_dim/P_sf"/>
</dbReference>
<keyword evidence="6" id="KW-1185">Reference proteome</keyword>
<dbReference type="PANTHER" id="PTHR43547:SF2">
    <property type="entry name" value="HYBRID SIGNAL TRANSDUCTION HISTIDINE KINASE C"/>
    <property type="match status" value="1"/>
</dbReference>
<dbReference type="PROSITE" id="PS50109">
    <property type="entry name" value="HIS_KIN"/>
    <property type="match status" value="1"/>
</dbReference>
<dbReference type="Pfam" id="PF08447">
    <property type="entry name" value="PAS_3"/>
    <property type="match status" value="1"/>
</dbReference>
<dbReference type="Gene3D" id="3.30.450.20">
    <property type="entry name" value="PAS domain"/>
    <property type="match status" value="1"/>
</dbReference>
<dbReference type="PRINTS" id="PR00344">
    <property type="entry name" value="BCTRLSENSOR"/>
</dbReference>
<protein>
    <recommendedName>
        <fullName evidence="2">histidine kinase</fullName>
        <ecNumber evidence="2">2.7.13.3</ecNumber>
    </recommendedName>
</protein>
<dbReference type="InterPro" id="IPR005467">
    <property type="entry name" value="His_kinase_dom"/>
</dbReference>
<evidence type="ECO:0000256" key="2">
    <source>
        <dbReference type="ARBA" id="ARBA00012438"/>
    </source>
</evidence>
<dbReference type="SMART" id="SM00387">
    <property type="entry name" value="HATPase_c"/>
    <property type="match status" value="1"/>
</dbReference>
<dbReference type="CDD" id="cd00082">
    <property type="entry name" value="HisKA"/>
    <property type="match status" value="1"/>
</dbReference>
<dbReference type="Gene3D" id="1.10.287.130">
    <property type="match status" value="1"/>
</dbReference>
<keyword evidence="3" id="KW-0597">Phosphoprotein</keyword>
<dbReference type="SUPFAM" id="SSF55785">
    <property type="entry name" value="PYP-like sensor domain (PAS domain)"/>
    <property type="match status" value="1"/>
</dbReference>
<evidence type="ECO:0000259" key="4">
    <source>
        <dbReference type="PROSITE" id="PS50109"/>
    </source>
</evidence>
<dbReference type="InterPro" id="IPR036890">
    <property type="entry name" value="HATPase_C_sf"/>
</dbReference>
<dbReference type="EMBL" id="BMDJ01000005">
    <property type="protein sequence ID" value="GGI26316.1"/>
    <property type="molecule type" value="Genomic_DNA"/>
</dbReference>
<sequence>MTTELNNDIFYQIGNQSKDVYFVYNFEEQTFKYLNSSFEDVFELSAESVLNNPNLLLNCVHSEDKGLVINCFKECTGKKIARKYEFRIVCKDEFIKYIRVSVYPVLSQGNLKQLTGIVEDVSIAKTNNFHIEKINARKNTTLEIVSHDLKEPLAMIGLAVSDLLSNSLFDGQDRILKSLTFIKDMCERNVLLIRNLINHEFLSSSEIEIRKERADLICEIKDVIGFYQYAELNLFRSFEFISSEKKLYAMIDSMKFMQVINNLISNSIKFTPANGSIKIEVQDRGNTVLICVSDNGIGIPQHLQPYLFERFSIAMREGLHGEHSWGLGMSIIKTIIELHHGKIWFNSVEHQGSTFYIEIPK</sequence>
<accession>A0ABQ2BHF0</accession>
<evidence type="ECO:0000256" key="1">
    <source>
        <dbReference type="ARBA" id="ARBA00000085"/>
    </source>
</evidence>
<comment type="caution">
    <text evidence="5">The sequence shown here is derived from an EMBL/GenBank/DDBJ whole genome shotgun (WGS) entry which is preliminary data.</text>
</comment>
<dbReference type="RefSeq" id="WP_188414190.1">
    <property type="nucleotide sequence ID" value="NZ_BMDJ01000005.1"/>
</dbReference>
<dbReference type="Proteomes" id="UP000645390">
    <property type="component" value="Unassembled WGS sequence"/>
</dbReference>
<feature type="domain" description="Histidine kinase" evidence="4">
    <location>
        <begin position="144"/>
        <end position="361"/>
    </location>
</feature>
<reference evidence="6" key="1">
    <citation type="journal article" date="2019" name="Int. J. Syst. Evol. Microbiol.">
        <title>The Global Catalogue of Microorganisms (GCM) 10K type strain sequencing project: providing services to taxonomists for standard genome sequencing and annotation.</title>
        <authorList>
            <consortium name="The Broad Institute Genomics Platform"/>
            <consortium name="The Broad Institute Genome Sequencing Center for Infectious Disease"/>
            <person name="Wu L."/>
            <person name="Ma J."/>
        </authorList>
    </citation>
    <scope>NUCLEOTIDE SEQUENCE [LARGE SCALE GENOMIC DNA]</scope>
    <source>
        <strain evidence="6">CCM 8939</strain>
    </source>
</reference>
<gene>
    <name evidence="5" type="ORF">GCM10008119_22050</name>
</gene>
<comment type="catalytic activity">
    <reaction evidence="1">
        <text>ATP + protein L-histidine = ADP + protein N-phospho-L-histidine.</text>
        <dbReference type="EC" id="2.7.13.3"/>
    </reaction>
</comment>
<dbReference type="InterPro" id="IPR013655">
    <property type="entry name" value="PAS_fold_3"/>
</dbReference>
<dbReference type="Pfam" id="PF02518">
    <property type="entry name" value="HATPase_c"/>
    <property type="match status" value="1"/>
</dbReference>
<dbReference type="InterPro" id="IPR003661">
    <property type="entry name" value="HisK_dim/P_dom"/>
</dbReference>
<dbReference type="InterPro" id="IPR035965">
    <property type="entry name" value="PAS-like_dom_sf"/>
</dbReference>
<dbReference type="InterPro" id="IPR003594">
    <property type="entry name" value="HATPase_dom"/>
</dbReference>
<name>A0ABQ2BHF0_9SPHI</name>
<evidence type="ECO:0000256" key="3">
    <source>
        <dbReference type="ARBA" id="ARBA00022553"/>
    </source>
</evidence>